<evidence type="ECO:0000259" key="10">
    <source>
        <dbReference type="Pfam" id="PF00586"/>
    </source>
</evidence>
<dbReference type="SUPFAM" id="SSF55326">
    <property type="entry name" value="PurM N-terminal domain-like"/>
    <property type="match status" value="1"/>
</dbReference>
<dbReference type="InterPro" id="IPR010918">
    <property type="entry name" value="PurM-like_C_dom"/>
</dbReference>
<gene>
    <name evidence="13" type="primary">selD</name>
    <name evidence="13" type="ORF">GE300_11095</name>
</gene>
<protein>
    <submittedName>
        <fullName evidence="13">Selenide, water dikinase SelD</fullName>
        <ecNumber evidence="13">2.7.9.3</ecNumber>
    </submittedName>
</protein>
<dbReference type="InterPro" id="IPR023753">
    <property type="entry name" value="FAD/NAD-binding_dom"/>
</dbReference>
<dbReference type="EMBL" id="WIND01000007">
    <property type="protein sequence ID" value="MSU90157.1"/>
    <property type="molecule type" value="Genomic_DNA"/>
</dbReference>
<dbReference type="GO" id="GO:0019646">
    <property type="term" value="P:aerobic electron transport chain"/>
    <property type="evidence" value="ECO:0007669"/>
    <property type="project" value="TreeGrafter"/>
</dbReference>
<evidence type="ECO:0000256" key="8">
    <source>
        <dbReference type="ARBA" id="ARBA00023002"/>
    </source>
</evidence>
<feature type="domain" description="FAD/NAD(P)-binding" evidence="12">
    <location>
        <begin position="11"/>
        <end position="297"/>
    </location>
</feature>
<dbReference type="InterPro" id="IPR036188">
    <property type="entry name" value="FAD/NAD-bd_sf"/>
</dbReference>
<dbReference type="InterPro" id="IPR004536">
    <property type="entry name" value="SPS/SelD"/>
</dbReference>
<keyword evidence="3 13" id="KW-0808">Transferase</keyword>
<dbReference type="GO" id="GO:0003955">
    <property type="term" value="F:NAD(P)H dehydrogenase (quinone) activity"/>
    <property type="evidence" value="ECO:0007669"/>
    <property type="project" value="TreeGrafter"/>
</dbReference>
<dbReference type="CDD" id="cd02195">
    <property type="entry name" value="SelD"/>
    <property type="match status" value="1"/>
</dbReference>
<keyword evidence="9" id="KW-0711">Selenium</keyword>
<feature type="domain" description="PurM-like C-terminal" evidence="11">
    <location>
        <begin position="555"/>
        <end position="721"/>
    </location>
</feature>
<dbReference type="PANTHER" id="PTHR42913">
    <property type="entry name" value="APOPTOSIS-INDUCING FACTOR 1"/>
    <property type="match status" value="1"/>
</dbReference>
<dbReference type="InterPro" id="IPR016188">
    <property type="entry name" value="PurM-like_N"/>
</dbReference>
<comment type="cofactor">
    <cofactor evidence="1">
        <name>FAD</name>
        <dbReference type="ChEBI" id="CHEBI:57692"/>
    </cofactor>
</comment>
<dbReference type="Gene3D" id="3.30.1330.10">
    <property type="entry name" value="PurM-like, N-terminal domain"/>
    <property type="match status" value="1"/>
</dbReference>
<evidence type="ECO:0000259" key="11">
    <source>
        <dbReference type="Pfam" id="PF02769"/>
    </source>
</evidence>
<dbReference type="InterPro" id="IPR036921">
    <property type="entry name" value="PurM-like_N_sf"/>
</dbReference>
<reference evidence="13 14" key="1">
    <citation type="submission" date="2019-10" db="EMBL/GenBank/DDBJ databases">
        <title>Cognatihalovulum marinum gen. nov. sp. nov., a new member of the family Rhodobacteraceae isolated from deep seawater of the Northwest Indian Ocean.</title>
        <authorList>
            <person name="Ruan C."/>
            <person name="Wang J."/>
            <person name="Zheng X."/>
            <person name="Song L."/>
            <person name="Zhu Y."/>
            <person name="Huang Y."/>
            <person name="Lu Z."/>
            <person name="Du W."/>
            <person name="Huang L."/>
            <person name="Dai X."/>
        </authorList>
    </citation>
    <scope>NUCLEOTIDE SEQUENCE [LARGE SCALE GENOMIC DNA]</scope>
    <source>
        <strain evidence="13 14">2CG4</strain>
    </source>
</reference>
<feature type="domain" description="PurM-like N-terminal" evidence="10">
    <location>
        <begin position="435"/>
        <end position="543"/>
    </location>
</feature>
<dbReference type="PANTHER" id="PTHR42913:SF9">
    <property type="entry name" value="SLR1591 PROTEIN"/>
    <property type="match status" value="1"/>
</dbReference>
<keyword evidence="14" id="KW-1185">Reference proteome</keyword>
<keyword evidence="4" id="KW-0547">Nucleotide-binding</keyword>
<dbReference type="Pfam" id="PF07992">
    <property type="entry name" value="Pyr_redox_2"/>
    <property type="match status" value="1"/>
</dbReference>
<organism evidence="13 14">
    <name type="scientific">Halovulum marinum</name>
    <dbReference type="NCBI Taxonomy" id="2662447"/>
    <lineage>
        <taxon>Bacteria</taxon>
        <taxon>Pseudomonadati</taxon>
        <taxon>Pseudomonadota</taxon>
        <taxon>Alphaproteobacteria</taxon>
        <taxon>Rhodobacterales</taxon>
        <taxon>Paracoccaceae</taxon>
        <taxon>Halovulum</taxon>
    </lineage>
</organism>
<accession>A0A6L5Z0T8</accession>
<dbReference type="Gene3D" id="3.90.650.10">
    <property type="entry name" value="PurM-like C-terminal domain"/>
    <property type="match status" value="1"/>
</dbReference>
<dbReference type="InterPro" id="IPR036676">
    <property type="entry name" value="PurM-like_C_sf"/>
</dbReference>
<dbReference type="AlphaFoldDB" id="A0A6L5Z0T8"/>
<dbReference type="SUPFAM" id="SSF56042">
    <property type="entry name" value="PurM C-terminal domain-like"/>
    <property type="match status" value="1"/>
</dbReference>
<dbReference type="Proteomes" id="UP000474957">
    <property type="component" value="Unassembled WGS sequence"/>
</dbReference>
<evidence type="ECO:0000259" key="12">
    <source>
        <dbReference type="Pfam" id="PF07992"/>
    </source>
</evidence>
<sequence>MITPPLPLTRDLVLVGGGHTHALVLRRWGMDPVPGARLTVINPAAAAPYTGMLPGLIAGHYRPEALDIDVVRLARFAGARLIAGLCTGIDPLARTVGVAGRPPVRYDVLSLDFGVGWENPAIDGFAAHAVPVKPMRAFARAWDRFAAHAAAGGAAPRVAVIGAGVAGVEIAMAMHHRLSDAGHTPRIAVIEARRALSGTAPRARDRLLAELAARGIALHEGDPVAAVTADRVVLASGREVPAGFIASAAGAQPQRWVAGTGLALTDGWVRVGPELRSTSHPQVFAAGDCAHLAHAPRPKAGVFAVRAAPVLTHNLRAALTGGRPRRWTPQTDFLKLVSLGGRRAVGERGGWALSGGWVWRWKDRIDRRFMRKFHDLTPMPGAARPRTVALGAAEARPHGQPPCAGCGAKLGGDALRRALLVLPDPVRADVARAPGDDAAVLTVGGARQVLTTDHLRAFTDDPWTLARIAAVHALGDVWAMGAAPQAALAQVVLPYMAPALQEATLREVMAAAAQVFAEAGAEVVGGHSSEGPEMTLGFTVTGLAERAPILLSGARPGDALLLTKPIGSGTVLAGEMALRATGDEVLGTLAAMQQPQGAAAAILAGAHAMTDVTGFGLAGHLGAMMAASGTAARVDLAAVPLLPGAERLAAAGVRSTLHAANRAGAGPVTAPDSAAAALLFDPQTAGGLLAAVDAADAAALLRRLREAGHDAARIGTVVAGPPMVTVD</sequence>
<keyword evidence="5 13" id="KW-0418">Kinase</keyword>
<evidence type="ECO:0000256" key="4">
    <source>
        <dbReference type="ARBA" id="ARBA00022741"/>
    </source>
</evidence>
<name>A0A6L5Z0T8_9RHOB</name>
<dbReference type="Pfam" id="PF02769">
    <property type="entry name" value="AIRS_C"/>
    <property type="match status" value="1"/>
</dbReference>
<evidence type="ECO:0000313" key="14">
    <source>
        <dbReference type="Proteomes" id="UP000474957"/>
    </source>
</evidence>
<evidence type="ECO:0000256" key="3">
    <source>
        <dbReference type="ARBA" id="ARBA00022679"/>
    </source>
</evidence>
<evidence type="ECO:0000256" key="1">
    <source>
        <dbReference type="ARBA" id="ARBA00001974"/>
    </source>
</evidence>
<dbReference type="Gene3D" id="3.50.50.100">
    <property type="match status" value="1"/>
</dbReference>
<dbReference type="InterPro" id="IPR017584">
    <property type="entry name" value="Pyridine_nucleo_diS_OxRdtase_N"/>
</dbReference>
<dbReference type="NCBIfam" id="TIGR00476">
    <property type="entry name" value="selD"/>
    <property type="match status" value="1"/>
</dbReference>
<dbReference type="GO" id="GO:0004756">
    <property type="term" value="F:selenide, water dikinase activity"/>
    <property type="evidence" value="ECO:0007669"/>
    <property type="project" value="UniProtKB-EC"/>
</dbReference>
<keyword evidence="2" id="KW-0285">Flavoprotein</keyword>
<dbReference type="InterPro" id="IPR051169">
    <property type="entry name" value="NADH-Q_oxidoreductase"/>
</dbReference>
<comment type="caution">
    <text evidence="13">The sequence shown here is derived from an EMBL/GenBank/DDBJ whole genome shotgun (WGS) entry which is preliminary data.</text>
</comment>
<dbReference type="NCBIfam" id="TIGR03169">
    <property type="entry name" value="Nterm_to_SelD"/>
    <property type="match status" value="1"/>
</dbReference>
<dbReference type="SUPFAM" id="SSF51905">
    <property type="entry name" value="FAD/NAD(P)-binding domain"/>
    <property type="match status" value="2"/>
</dbReference>
<keyword evidence="7" id="KW-0067">ATP-binding</keyword>
<keyword evidence="8" id="KW-0560">Oxidoreductase</keyword>
<dbReference type="PRINTS" id="PR00368">
    <property type="entry name" value="FADPNR"/>
</dbReference>
<dbReference type="RefSeq" id="WP_154446640.1">
    <property type="nucleotide sequence ID" value="NZ_WIND01000007.1"/>
</dbReference>
<evidence type="ECO:0000256" key="9">
    <source>
        <dbReference type="ARBA" id="ARBA00023266"/>
    </source>
</evidence>
<keyword evidence="6" id="KW-0274">FAD</keyword>
<evidence type="ECO:0000256" key="5">
    <source>
        <dbReference type="ARBA" id="ARBA00022777"/>
    </source>
</evidence>
<dbReference type="GO" id="GO:0005524">
    <property type="term" value="F:ATP binding"/>
    <property type="evidence" value="ECO:0007669"/>
    <property type="project" value="UniProtKB-KW"/>
</dbReference>
<proteinExistence type="predicted"/>
<evidence type="ECO:0000313" key="13">
    <source>
        <dbReference type="EMBL" id="MSU90157.1"/>
    </source>
</evidence>
<evidence type="ECO:0000256" key="2">
    <source>
        <dbReference type="ARBA" id="ARBA00022630"/>
    </source>
</evidence>
<dbReference type="Pfam" id="PF00586">
    <property type="entry name" value="AIRS"/>
    <property type="match status" value="1"/>
</dbReference>
<evidence type="ECO:0000256" key="7">
    <source>
        <dbReference type="ARBA" id="ARBA00022840"/>
    </source>
</evidence>
<dbReference type="EC" id="2.7.9.3" evidence="13"/>
<evidence type="ECO:0000256" key="6">
    <source>
        <dbReference type="ARBA" id="ARBA00022827"/>
    </source>
</evidence>